<evidence type="ECO:0000256" key="1">
    <source>
        <dbReference type="ARBA" id="ARBA00004953"/>
    </source>
</evidence>
<proteinExistence type="predicted"/>
<dbReference type="GO" id="GO:0032259">
    <property type="term" value="P:methylation"/>
    <property type="evidence" value="ECO:0007669"/>
    <property type="project" value="UniProtKB-KW"/>
</dbReference>
<evidence type="ECO:0000256" key="5">
    <source>
        <dbReference type="ARBA" id="ARBA00022691"/>
    </source>
</evidence>
<dbReference type="InterPro" id="IPR014777">
    <property type="entry name" value="4pyrrole_Mease_sub1"/>
</dbReference>
<evidence type="ECO:0000259" key="6">
    <source>
        <dbReference type="Pfam" id="PF00590"/>
    </source>
</evidence>
<keyword evidence="8" id="KW-1185">Reference proteome</keyword>
<dbReference type="PANTHER" id="PTHR43182:SF1">
    <property type="entry name" value="COBALT-PRECORRIN-7 C(5)-METHYLTRANSFERASE"/>
    <property type="match status" value="1"/>
</dbReference>
<dbReference type="NCBIfam" id="TIGR02469">
    <property type="entry name" value="CbiT"/>
    <property type="match status" value="1"/>
</dbReference>
<evidence type="ECO:0000313" key="8">
    <source>
        <dbReference type="Proteomes" id="UP000646365"/>
    </source>
</evidence>
<dbReference type="CDD" id="cd11644">
    <property type="entry name" value="Precorrin-6Y-MT"/>
    <property type="match status" value="1"/>
</dbReference>
<dbReference type="Pfam" id="PF00590">
    <property type="entry name" value="TP_methylase"/>
    <property type="match status" value="1"/>
</dbReference>
<keyword evidence="3" id="KW-0489">Methyltransferase</keyword>
<sequence length="397" mass="41497">MTHWLTIVGIGEDGELGAEARAAVAHADLLIGGARHLALVRESQAERRAWPSPMMPLVDEILAGLRDRKVVVLASGDPMLHGVGATFAARLAPGEYRVIPQVSAFSLACARLGWPQAEVTLISAVGKPLDLMRVAVQPGRRLTIYGAQAAAVAALLTDMGYGGSGVTVLEHLGGPAEARRDGIARCWDHPAGADLAVVAVTCLADAETRPLATLAGLPDEAYDSDGQMTKREVRAATLARLVPLPGQLLWDLGAGTGTIGIEWSRAHPSCRVIAVERRPDRAQRIAANARALGVPGLRVVEGELPAALDGLPVPDAIFIGGGIGTDGLAERCWAALKPGGRLVANVVTIEGEATLAQWHARLGGELVRIAVSRARPIGGLLGWKSLAPVTQWAAIKP</sequence>
<dbReference type="InterPro" id="IPR012818">
    <property type="entry name" value="CbiE"/>
</dbReference>
<dbReference type="SUPFAM" id="SSF53335">
    <property type="entry name" value="S-adenosyl-L-methionine-dependent methyltransferases"/>
    <property type="match status" value="1"/>
</dbReference>
<dbReference type="EMBL" id="BMJQ01000002">
    <property type="protein sequence ID" value="GGF06027.1"/>
    <property type="molecule type" value="Genomic_DNA"/>
</dbReference>
<comment type="caution">
    <text evidence="7">The sequence shown here is derived from an EMBL/GenBank/DDBJ whole genome shotgun (WGS) entry which is preliminary data.</text>
</comment>
<dbReference type="CDD" id="cd02440">
    <property type="entry name" value="AdoMet_MTases"/>
    <property type="match status" value="1"/>
</dbReference>
<dbReference type="RefSeq" id="WP_189043018.1">
    <property type="nucleotide sequence ID" value="NZ_BMJQ01000002.1"/>
</dbReference>
<evidence type="ECO:0000256" key="3">
    <source>
        <dbReference type="ARBA" id="ARBA00022603"/>
    </source>
</evidence>
<dbReference type="InterPro" id="IPR035996">
    <property type="entry name" value="4pyrrol_Methylase_sf"/>
</dbReference>
<dbReference type="Gene3D" id="3.40.1010.10">
    <property type="entry name" value="Cobalt-precorrin-4 Transmethylase, Domain 1"/>
    <property type="match status" value="1"/>
</dbReference>
<evidence type="ECO:0000256" key="2">
    <source>
        <dbReference type="ARBA" id="ARBA00022573"/>
    </source>
</evidence>
<dbReference type="InterPro" id="IPR000878">
    <property type="entry name" value="4pyrrol_Mease"/>
</dbReference>
<feature type="domain" description="Tetrapyrrole methylase" evidence="6">
    <location>
        <begin position="8"/>
        <end position="178"/>
    </location>
</feature>
<dbReference type="PIRSF" id="PIRSF036428">
    <property type="entry name" value="CobL"/>
    <property type="match status" value="1"/>
</dbReference>
<keyword evidence="2" id="KW-0169">Cobalamin biosynthesis</keyword>
<evidence type="ECO:0000313" key="7">
    <source>
        <dbReference type="EMBL" id="GGF06027.1"/>
    </source>
</evidence>
<organism evidence="7 8">
    <name type="scientific">Aliidongia dinghuensis</name>
    <dbReference type="NCBI Taxonomy" id="1867774"/>
    <lineage>
        <taxon>Bacteria</taxon>
        <taxon>Pseudomonadati</taxon>
        <taxon>Pseudomonadota</taxon>
        <taxon>Alphaproteobacteria</taxon>
        <taxon>Rhodospirillales</taxon>
        <taxon>Dongiaceae</taxon>
        <taxon>Aliidongia</taxon>
    </lineage>
</organism>
<dbReference type="AlphaFoldDB" id="A0A8J2YQ79"/>
<dbReference type="UniPathway" id="UPA00148"/>
<dbReference type="SUPFAM" id="SSF53790">
    <property type="entry name" value="Tetrapyrrole methylase"/>
    <property type="match status" value="1"/>
</dbReference>
<accession>A0A8J2YQ79</accession>
<dbReference type="InterPro" id="IPR006365">
    <property type="entry name" value="Cbl_synth_CobL"/>
</dbReference>
<dbReference type="InterPro" id="IPR050714">
    <property type="entry name" value="Cobalamin_biosynth_MTase"/>
</dbReference>
<dbReference type="InterPro" id="IPR029063">
    <property type="entry name" value="SAM-dependent_MTases_sf"/>
</dbReference>
<dbReference type="NCBIfam" id="TIGR02467">
    <property type="entry name" value="CbiE"/>
    <property type="match status" value="1"/>
</dbReference>
<reference evidence="7" key="2">
    <citation type="submission" date="2020-09" db="EMBL/GenBank/DDBJ databases">
        <authorList>
            <person name="Sun Q."/>
            <person name="Zhou Y."/>
        </authorList>
    </citation>
    <scope>NUCLEOTIDE SEQUENCE</scope>
    <source>
        <strain evidence="7">CGMCC 1.15725</strain>
    </source>
</reference>
<dbReference type="Gene3D" id="3.40.50.150">
    <property type="entry name" value="Vaccinia Virus protein VP39"/>
    <property type="match status" value="1"/>
</dbReference>
<name>A0A8J2YQ79_9PROT</name>
<comment type="pathway">
    <text evidence="1">Cofactor biosynthesis; adenosylcobalamin biosynthesis.</text>
</comment>
<evidence type="ECO:0000256" key="4">
    <source>
        <dbReference type="ARBA" id="ARBA00022679"/>
    </source>
</evidence>
<protein>
    <submittedName>
        <fullName evidence="7">Precorrin-6Y C5,15-methyltransferase (Decarboxylating)</fullName>
    </submittedName>
</protein>
<gene>
    <name evidence="7" type="ORF">GCM10011611_09430</name>
</gene>
<keyword evidence="4" id="KW-0808">Transferase</keyword>
<keyword evidence="5" id="KW-0949">S-adenosyl-L-methionine</keyword>
<dbReference type="PANTHER" id="PTHR43182">
    <property type="entry name" value="COBALT-PRECORRIN-6B C(15)-METHYLTRANSFERASE (DECARBOXYLATING)"/>
    <property type="match status" value="1"/>
</dbReference>
<reference evidence="7" key="1">
    <citation type="journal article" date="2014" name="Int. J. Syst. Evol. Microbiol.">
        <title>Complete genome sequence of Corynebacterium casei LMG S-19264T (=DSM 44701T), isolated from a smear-ripened cheese.</title>
        <authorList>
            <consortium name="US DOE Joint Genome Institute (JGI-PGF)"/>
            <person name="Walter F."/>
            <person name="Albersmeier A."/>
            <person name="Kalinowski J."/>
            <person name="Ruckert C."/>
        </authorList>
    </citation>
    <scope>NUCLEOTIDE SEQUENCE</scope>
    <source>
        <strain evidence="7">CGMCC 1.15725</strain>
    </source>
</reference>
<dbReference type="InterPro" id="IPR014008">
    <property type="entry name" value="Cbl_synth_MTase_CbiT"/>
</dbReference>
<dbReference type="Proteomes" id="UP000646365">
    <property type="component" value="Unassembled WGS sequence"/>
</dbReference>
<dbReference type="GO" id="GO:0009236">
    <property type="term" value="P:cobalamin biosynthetic process"/>
    <property type="evidence" value="ECO:0007669"/>
    <property type="project" value="UniProtKB-UniPathway"/>
</dbReference>
<dbReference type="GO" id="GO:0008276">
    <property type="term" value="F:protein methyltransferase activity"/>
    <property type="evidence" value="ECO:0007669"/>
    <property type="project" value="InterPro"/>
</dbReference>